<gene>
    <name evidence="10 13" type="primary">merP</name>
    <name evidence="13" type="ORF">M5G27_22750</name>
</gene>
<feature type="signal peptide" evidence="11">
    <location>
        <begin position="1"/>
        <end position="19"/>
    </location>
</feature>
<keyword evidence="7 10" id="KW-0574">Periplasm</keyword>
<dbReference type="PROSITE" id="PS01047">
    <property type="entry name" value="HMA_1"/>
    <property type="match status" value="1"/>
</dbReference>
<dbReference type="SUPFAM" id="SSF55008">
    <property type="entry name" value="HMA, heavy metal-associated domain"/>
    <property type="match status" value="1"/>
</dbReference>
<accession>A0A9X4C4Z6</accession>
<evidence type="ECO:0000256" key="4">
    <source>
        <dbReference type="ARBA" id="ARBA00022466"/>
    </source>
</evidence>
<dbReference type="EMBL" id="JAMDHA010000027">
    <property type="protein sequence ID" value="MDD1010299.1"/>
    <property type="molecule type" value="Genomic_DNA"/>
</dbReference>
<evidence type="ECO:0000256" key="2">
    <source>
        <dbReference type="ARBA" id="ARBA00005938"/>
    </source>
</evidence>
<keyword evidence="14" id="KW-1185">Reference proteome</keyword>
<dbReference type="GO" id="GO:0045340">
    <property type="term" value="F:mercury ion binding"/>
    <property type="evidence" value="ECO:0007669"/>
    <property type="project" value="UniProtKB-UniRule"/>
</dbReference>
<dbReference type="GO" id="GO:0015097">
    <property type="term" value="F:mercury ion transmembrane transporter activity"/>
    <property type="evidence" value="ECO:0007669"/>
    <property type="project" value="UniProtKB-UniRule"/>
</dbReference>
<dbReference type="CDD" id="cd00371">
    <property type="entry name" value="HMA"/>
    <property type="match status" value="1"/>
</dbReference>
<dbReference type="FunFam" id="3.30.70.100:FF:000005">
    <property type="entry name" value="Copper-exporting P-type ATPase A"/>
    <property type="match status" value="1"/>
</dbReference>
<evidence type="ECO:0000256" key="5">
    <source>
        <dbReference type="ARBA" id="ARBA00022723"/>
    </source>
</evidence>
<evidence type="ECO:0000256" key="7">
    <source>
        <dbReference type="ARBA" id="ARBA00022764"/>
    </source>
</evidence>
<dbReference type="Gene3D" id="3.30.70.100">
    <property type="match status" value="1"/>
</dbReference>
<dbReference type="Proteomes" id="UP001148185">
    <property type="component" value="Unassembled WGS sequence"/>
</dbReference>
<dbReference type="InterPro" id="IPR001802">
    <property type="entry name" value="MerP/CopZ"/>
</dbReference>
<keyword evidence="5 10" id="KW-0479">Metal-binding</keyword>
<comment type="subunit">
    <text evidence="3">Monomer.</text>
</comment>
<dbReference type="Pfam" id="PF00403">
    <property type="entry name" value="HMA"/>
    <property type="match status" value="1"/>
</dbReference>
<dbReference type="RefSeq" id="WP_057978976.1">
    <property type="nucleotide sequence ID" value="NZ_JAMDHA010000027.1"/>
</dbReference>
<sequence length="91" mass="9473">MKKLFAALALVAVVAPVLAATQTVTLSVPGMTCAACPITVKKAISKVDGVSKTDVIFDKREATVTFDDAKTSVQALMKATENAGYPSTLKN</sequence>
<comment type="subcellular location">
    <subcellularLocation>
        <location evidence="1 10">Periplasm</location>
    </subcellularLocation>
</comment>
<evidence type="ECO:0000313" key="14">
    <source>
        <dbReference type="Proteomes" id="UP001148185"/>
    </source>
</evidence>
<keyword evidence="6 11" id="KW-0732">Signal</keyword>
<comment type="caution">
    <text evidence="13">The sequence shown here is derived from an EMBL/GenBank/DDBJ whole genome shotgun (WGS) entry which is preliminary data.</text>
</comment>
<organism evidence="13 14">
    <name type="scientific">Pseudomonas shahriarae</name>
    <dbReference type="NCBI Taxonomy" id="2745512"/>
    <lineage>
        <taxon>Bacteria</taxon>
        <taxon>Pseudomonadati</taxon>
        <taxon>Pseudomonadota</taxon>
        <taxon>Gammaproteobacteria</taxon>
        <taxon>Pseudomonadales</taxon>
        <taxon>Pseudomonadaceae</taxon>
        <taxon>Pseudomonas</taxon>
    </lineage>
</organism>
<dbReference type="InterPro" id="IPR017969">
    <property type="entry name" value="Heavy-metal-associated_CS"/>
</dbReference>
<dbReference type="InterPro" id="IPR036163">
    <property type="entry name" value="HMA_dom_sf"/>
</dbReference>
<dbReference type="NCBIfam" id="TIGR02052">
    <property type="entry name" value="MerP"/>
    <property type="match status" value="1"/>
</dbReference>
<evidence type="ECO:0000256" key="3">
    <source>
        <dbReference type="ARBA" id="ARBA00011245"/>
    </source>
</evidence>
<feature type="chain" id="PRO_5040764824" description="Periplasmic mercury ion-binding protein" evidence="11">
    <location>
        <begin position="20"/>
        <end position="91"/>
    </location>
</feature>
<dbReference type="AlphaFoldDB" id="A0A9X4C4Z6"/>
<evidence type="ECO:0000259" key="12">
    <source>
        <dbReference type="PROSITE" id="PS50846"/>
    </source>
</evidence>
<proteinExistence type="inferred from homology"/>
<keyword evidence="8 10" id="KW-0476">Mercury</keyword>
<evidence type="ECO:0000256" key="1">
    <source>
        <dbReference type="ARBA" id="ARBA00004418"/>
    </source>
</evidence>
<evidence type="ECO:0000256" key="10">
    <source>
        <dbReference type="RuleBase" id="RU361212"/>
    </source>
</evidence>
<comment type="function">
    <text evidence="9 10">Involved in mercury resistance. Acts as a mercury scavenger that specifically binds to a mercuric ion in the periplasm and probably passes it to the cytoplasmic mercuric reductase MerA via the mercuric transport protein MerT.</text>
</comment>
<keyword evidence="4 10" id="KW-0475">Mercuric resistance</keyword>
<feature type="domain" description="HMA" evidence="12">
    <location>
        <begin position="22"/>
        <end position="88"/>
    </location>
</feature>
<dbReference type="InterPro" id="IPR006121">
    <property type="entry name" value="HMA_dom"/>
</dbReference>
<dbReference type="PANTHER" id="PTHR46594:SF4">
    <property type="entry name" value="P-TYPE CATION-TRANSPORTING ATPASE"/>
    <property type="match status" value="1"/>
</dbReference>
<dbReference type="InterPro" id="IPR011795">
    <property type="entry name" value="MerP"/>
</dbReference>
<dbReference type="PROSITE" id="PS50846">
    <property type="entry name" value="HMA_2"/>
    <property type="match status" value="1"/>
</dbReference>
<evidence type="ECO:0000256" key="6">
    <source>
        <dbReference type="ARBA" id="ARBA00022729"/>
    </source>
</evidence>
<dbReference type="PANTHER" id="PTHR46594">
    <property type="entry name" value="P-TYPE CATION-TRANSPORTING ATPASE"/>
    <property type="match status" value="1"/>
</dbReference>
<dbReference type="PRINTS" id="PR00946">
    <property type="entry name" value="HGSCAVENGER"/>
</dbReference>
<reference evidence="13 14" key="1">
    <citation type="submission" date="2022-05" db="EMBL/GenBank/DDBJ databases">
        <title>Novel Pseudomonas spp. Isolated from a Rainbow Trout Aquaculture Facility.</title>
        <authorList>
            <person name="Testerman T."/>
            <person name="Graf J."/>
        </authorList>
    </citation>
    <scope>NUCLEOTIDE SEQUENCE [LARGE SCALE GENOMIC DNA]</scope>
    <source>
        <strain evidence="13 14">ID1042</strain>
    </source>
</reference>
<evidence type="ECO:0000313" key="13">
    <source>
        <dbReference type="EMBL" id="MDD1010299.1"/>
    </source>
</evidence>
<evidence type="ECO:0000256" key="9">
    <source>
        <dbReference type="ARBA" id="ARBA00045344"/>
    </source>
</evidence>
<name>A0A9X4C4Z6_9PSED</name>
<comment type="similarity">
    <text evidence="2">Belongs to the MerP family.</text>
</comment>
<dbReference type="GO" id="GO:0042597">
    <property type="term" value="C:periplasmic space"/>
    <property type="evidence" value="ECO:0007669"/>
    <property type="project" value="UniProtKB-SubCell"/>
</dbReference>
<protein>
    <recommendedName>
        <fullName evidence="10">Periplasmic mercury ion-binding protein</fullName>
    </recommendedName>
</protein>
<evidence type="ECO:0000256" key="8">
    <source>
        <dbReference type="ARBA" id="ARBA00022914"/>
    </source>
</evidence>
<evidence type="ECO:0000256" key="11">
    <source>
        <dbReference type="SAM" id="SignalP"/>
    </source>
</evidence>